<name>A0A6M0RQ99_9CYAN</name>
<gene>
    <name evidence="2" type="ORF">DXZ20_22865</name>
</gene>
<feature type="region of interest" description="Disordered" evidence="1">
    <location>
        <begin position="36"/>
        <end position="95"/>
    </location>
</feature>
<dbReference type="RefSeq" id="WP_250565885.1">
    <property type="nucleotide sequence ID" value="NZ_QXHD01000004.1"/>
</dbReference>
<evidence type="ECO:0000256" key="1">
    <source>
        <dbReference type="SAM" id="MobiDB-lite"/>
    </source>
</evidence>
<dbReference type="EMBL" id="QXHD01000004">
    <property type="protein sequence ID" value="NEZ58434.1"/>
    <property type="molecule type" value="Genomic_DNA"/>
</dbReference>
<dbReference type="Proteomes" id="UP000481033">
    <property type="component" value="Unassembled WGS sequence"/>
</dbReference>
<comment type="caution">
    <text evidence="2">The sequence shown here is derived from an EMBL/GenBank/DDBJ whole genome shotgun (WGS) entry which is preliminary data.</text>
</comment>
<dbReference type="AlphaFoldDB" id="A0A6M0RQ99"/>
<sequence>MTMKCGVSIRLVRFAGTVLGVWLVTLAPGLAVTFIPPSDNTAPPQADGGASRGSRIRFIPPQDNSAPASADGGATRIGFIPPPENSAPDQAASGASRVGDAEDIALLFLPNGGTVDEFAHNNNGTAMLAVTPSSLYGLTVSARPTIMAYLPETEAHTAIFSLKDETQSVIYRQVVPLNEADGILRITLPEGAPELSIGEYYQWYVTLQTGKYINPGSPYVTAWIKRVDMALVLAQADCPTQDGLAKAKALAQAGIWYDAAEQLAALQINSQTQADTATNWTEFLGSVGLDVLLEHSFL</sequence>
<organism evidence="2 3">
    <name type="scientific">Adonisia turfae CCMR0081</name>
    <dbReference type="NCBI Taxonomy" id="2292702"/>
    <lineage>
        <taxon>Bacteria</taxon>
        <taxon>Bacillati</taxon>
        <taxon>Cyanobacteriota</taxon>
        <taxon>Adonisia</taxon>
        <taxon>Adonisia turfae</taxon>
    </lineage>
</organism>
<proteinExistence type="predicted"/>
<evidence type="ECO:0000313" key="2">
    <source>
        <dbReference type="EMBL" id="NEZ58434.1"/>
    </source>
</evidence>
<evidence type="ECO:0000313" key="3">
    <source>
        <dbReference type="Proteomes" id="UP000481033"/>
    </source>
</evidence>
<dbReference type="InterPro" id="IPR010328">
    <property type="entry name" value="DUF928"/>
</dbReference>
<protein>
    <submittedName>
        <fullName evidence="2">DUF928 domain-containing protein</fullName>
    </submittedName>
</protein>
<accession>A0A6M0RQ99</accession>
<keyword evidence="3" id="KW-1185">Reference proteome</keyword>
<dbReference type="Pfam" id="PF06051">
    <property type="entry name" value="DUF928"/>
    <property type="match status" value="1"/>
</dbReference>
<reference evidence="2 3" key="1">
    <citation type="journal article" date="2020" name="Microb. Ecol.">
        <title>Ecogenomics of the Marine Benthic Filamentous Cyanobacterium Adonisia.</title>
        <authorList>
            <person name="Walter J.M."/>
            <person name="Coutinho F.H."/>
            <person name="Leomil L."/>
            <person name="Hargreaves P.I."/>
            <person name="Campeao M.E."/>
            <person name="Vieira V.V."/>
            <person name="Silva B.S."/>
            <person name="Fistarol G.O."/>
            <person name="Salomon P.S."/>
            <person name="Sawabe T."/>
            <person name="Mino S."/>
            <person name="Hosokawa M."/>
            <person name="Miyashita H."/>
            <person name="Maruyama F."/>
            <person name="van Verk M.C."/>
            <person name="Dutilh B.E."/>
            <person name="Thompson C.C."/>
            <person name="Thompson F.L."/>
        </authorList>
    </citation>
    <scope>NUCLEOTIDE SEQUENCE [LARGE SCALE GENOMIC DNA]</scope>
    <source>
        <strain evidence="2 3">CCMR0081</strain>
    </source>
</reference>